<dbReference type="Proteomes" id="UP000790787">
    <property type="component" value="Chromosome 6"/>
</dbReference>
<proteinExistence type="predicted"/>
<dbReference type="RefSeq" id="XP_075112043.1">
    <property type="nucleotide sequence ID" value="XM_075255942.1"/>
</dbReference>
<reference evidence="1" key="1">
    <citation type="journal article" date="2014" name="Nat. Commun.">
        <title>The tobacco genome sequence and its comparison with those of tomato and potato.</title>
        <authorList>
            <person name="Sierro N."/>
            <person name="Battey J.N."/>
            <person name="Ouadi S."/>
            <person name="Bakaher N."/>
            <person name="Bovet L."/>
            <person name="Willig A."/>
            <person name="Goepfert S."/>
            <person name="Peitsch M.C."/>
            <person name="Ivanov N.V."/>
        </authorList>
    </citation>
    <scope>NUCLEOTIDE SEQUENCE [LARGE SCALE GENOMIC DNA]</scope>
</reference>
<accession>A0AC58URB7</accession>
<name>A0AC58URB7_TOBAC</name>
<sequence length="347" mass="40038">MEKDIYSFEVYNMELPKDIAKLESLHKRIKYDVVPLVNKFKYGMYIWFIRFLGLSRTPKVDEEIPIILGRSFLATGRALIDCETGELKMRLNNEEIIFNVQKSMWRPSEFANCSLIEAVDVIMEEDDEALNSKDPLAACLMNLEEVMPDRLEGIVYTAHAALRCLIENKDSKLCLIRWACHAFPYDSHFGGVRTDAKVLESGFYWMTFFKDAHFWVKSCDKCQWTGNISCLHEVPMNLVLEVEVFDIWGIDFMGPFVSSYGNKYILVAVDYMSKWVKAMALPTNNTKGVIGFLRKNIFTWFGTSRAITCDEGTHFCNRVFAKLLEKYGVRHKVSTLYHPQTSGQVKV</sequence>
<organism evidence="1 2">
    <name type="scientific">Nicotiana tabacum</name>
    <name type="common">Common tobacco</name>
    <dbReference type="NCBI Taxonomy" id="4097"/>
    <lineage>
        <taxon>Eukaryota</taxon>
        <taxon>Viridiplantae</taxon>
        <taxon>Streptophyta</taxon>
        <taxon>Embryophyta</taxon>
        <taxon>Tracheophyta</taxon>
        <taxon>Spermatophyta</taxon>
        <taxon>Magnoliopsida</taxon>
        <taxon>eudicotyledons</taxon>
        <taxon>Gunneridae</taxon>
        <taxon>Pentapetalae</taxon>
        <taxon>asterids</taxon>
        <taxon>lamiids</taxon>
        <taxon>Solanales</taxon>
        <taxon>Solanaceae</taxon>
        <taxon>Nicotianoideae</taxon>
        <taxon>Nicotianeae</taxon>
        <taxon>Nicotiana</taxon>
    </lineage>
</organism>
<reference evidence="2" key="2">
    <citation type="submission" date="2025-08" db="UniProtKB">
        <authorList>
            <consortium name="RefSeq"/>
        </authorList>
    </citation>
    <scope>IDENTIFICATION</scope>
    <source>
        <tissue evidence="2">Leaf</tissue>
    </source>
</reference>
<protein>
    <submittedName>
        <fullName evidence="2">Uncharacterized protein LOC142182056</fullName>
    </submittedName>
</protein>
<keyword evidence="1" id="KW-1185">Reference proteome</keyword>
<gene>
    <name evidence="2" type="primary">LOC142182056</name>
</gene>
<evidence type="ECO:0000313" key="2">
    <source>
        <dbReference type="RefSeq" id="XP_075112043.1"/>
    </source>
</evidence>
<evidence type="ECO:0000313" key="1">
    <source>
        <dbReference type="Proteomes" id="UP000790787"/>
    </source>
</evidence>